<name>A0A7G9WAT2_ALKCA</name>
<proteinExistence type="predicted"/>
<gene>
    <name evidence="2" type="ORF">HYG86_13985</name>
</gene>
<dbReference type="EMBL" id="CP058559">
    <property type="protein sequence ID" value="QNO15794.1"/>
    <property type="molecule type" value="Genomic_DNA"/>
</dbReference>
<evidence type="ECO:0000313" key="2">
    <source>
        <dbReference type="EMBL" id="QNO15794.1"/>
    </source>
</evidence>
<sequence length="97" mass="11235">MIYILYTMFCLIILVPVIEYLIPGVKKSFNFLIYTITIKIVTLMLLPLGLNIPIEELLLSINPITITTPVIMTVVIIYHYKRFKQFTTKRSQIISGK</sequence>
<feature type="transmembrane region" description="Helical" evidence="1">
    <location>
        <begin position="29"/>
        <end position="49"/>
    </location>
</feature>
<keyword evidence="3" id="KW-1185">Reference proteome</keyword>
<protein>
    <submittedName>
        <fullName evidence="2">Uncharacterized protein</fullName>
    </submittedName>
</protein>
<dbReference type="RefSeq" id="WP_213166199.1">
    <property type="nucleotide sequence ID" value="NZ_CP058559.1"/>
</dbReference>
<keyword evidence="1" id="KW-0812">Transmembrane</keyword>
<dbReference type="KEGG" id="acae:HYG86_13985"/>
<reference evidence="2 3" key="1">
    <citation type="submission" date="2020-07" db="EMBL/GenBank/DDBJ databases">
        <title>Alkalicella. sp. LB2 genome.</title>
        <authorList>
            <person name="Postec A."/>
            <person name="Quemeneur M."/>
        </authorList>
    </citation>
    <scope>NUCLEOTIDE SEQUENCE [LARGE SCALE GENOMIC DNA]</scope>
    <source>
        <strain evidence="2 3">LB2</strain>
    </source>
</reference>
<evidence type="ECO:0000313" key="3">
    <source>
        <dbReference type="Proteomes" id="UP000516160"/>
    </source>
</evidence>
<feature type="transmembrane region" description="Helical" evidence="1">
    <location>
        <begin position="61"/>
        <end position="80"/>
    </location>
</feature>
<keyword evidence="1" id="KW-0472">Membrane</keyword>
<dbReference type="AlphaFoldDB" id="A0A7G9WAT2"/>
<feature type="transmembrane region" description="Helical" evidence="1">
    <location>
        <begin position="6"/>
        <end position="22"/>
    </location>
</feature>
<dbReference type="Proteomes" id="UP000516160">
    <property type="component" value="Chromosome"/>
</dbReference>
<keyword evidence="1" id="KW-1133">Transmembrane helix</keyword>
<accession>A0A7G9WAT2</accession>
<evidence type="ECO:0000256" key="1">
    <source>
        <dbReference type="SAM" id="Phobius"/>
    </source>
</evidence>
<organism evidence="2 3">
    <name type="scientific">Alkalicella caledoniensis</name>
    <dbReference type="NCBI Taxonomy" id="2731377"/>
    <lineage>
        <taxon>Bacteria</taxon>
        <taxon>Bacillati</taxon>
        <taxon>Bacillota</taxon>
        <taxon>Clostridia</taxon>
        <taxon>Eubacteriales</taxon>
        <taxon>Proteinivoracaceae</taxon>
        <taxon>Alkalicella</taxon>
    </lineage>
</organism>